<keyword evidence="4 8" id="KW-0812">Transmembrane</keyword>
<feature type="transmembrane region" description="Helical" evidence="8">
    <location>
        <begin position="225"/>
        <end position="243"/>
    </location>
</feature>
<dbReference type="Gene3D" id="1.20.1250.20">
    <property type="entry name" value="MFS general substrate transporter like domains"/>
    <property type="match status" value="2"/>
</dbReference>
<feature type="transmembrane region" description="Helical" evidence="8">
    <location>
        <begin position="338"/>
        <end position="360"/>
    </location>
</feature>
<evidence type="ECO:0000256" key="8">
    <source>
        <dbReference type="SAM" id="Phobius"/>
    </source>
</evidence>
<feature type="domain" description="Major facilitator superfamily (MFS) profile" evidence="9">
    <location>
        <begin position="58"/>
        <end position="650"/>
    </location>
</feature>
<dbReference type="Gene3D" id="2.160.20.80">
    <property type="entry name" value="E3 ubiquitin-protein ligase SopA"/>
    <property type="match status" value="1"/>
</dbReference>
<dbReference type="Pfam" id="PF00083">
    <property type="entry name" value="Sugar_tr"/>
    <property type="match status" value="1"/>
</dbReference>
<dbReference type="Proteomes" id="UP000494165">
    <property type="component" value="Unassembled WGS sequence"/>
</dbReference>
<feature type="transmembrane region" description="Helical" evidence="8">
    <location>
        <begin position="56"/>
        <end position="80"/>
    </location>
</feature>
<dbReference type="PROSITE" id="PS50850">
    <property type="entry name" value="MFS"/>
    <property type="match status" value="1"/>
</dbReference>
<protein>
    <recommendedName>
        <fullName evidence="9">Major facilitator superfamily (MFS) profile domain-containing protein</fullName>
    </recommendedName>
</protein>
<dbReference type="GO" id="GO:0016020">
    <property type="term" value="C:membrane"/>
    <property type="evidence" value="ECO:0007669"/>
    <property type="project" value="UniProtKB-SubCell"/>
</dbReference>
<dbReference type="SUPFAM" id="SSF141571">
    <property type="entry name" value="Pentapeptide repeat-like"/>
    <property type="match status" value="1"/>
</dbReference>
<feature type="transmembrane region" description="Helical" evidence="8">
    <location>
        <begin position="538"/>
        <end position="556"/>
    </location>
</feature>
<dbReference type="InterPro" id="IPR055415">
    <property type="entry name" value="LD_SV2"/>
</dbReference>
<comment type="similarity">
    <text evidence="2">Belongs to the major facilitator superfamily.</text>
</comment>
<keyword evidence="11" id="KW-1185">Reference proteome</keyword>
<organism evidence="10 11">
    <name type="scientific">Cloeon dipterum</name>
    <dbReference type="NCBI Taxonomy" id="197152"/>
    <lineage>
        <taxon>Eukaryota</taxon>
        <taxon>Metazoa</taxon>
        <taxon>Ecdysozoa</taxon>
        <taxon>Arthropoda</taxon>
        <taxon>Hexapoda</taxon>
        <taxon>Insecta</taxon>
        <taxon>Pterygota</taxon>
        <taxon>Palaeoptera</taxon>
        <taxon>Ephemeroptera</taxon>
        <taxon>Pisciforma</taxon>
        <taxon>Baetidae</taxon>
        <taxon>Cloeon</taxon>
    </lineage>
</organism>
<dbReference type="OrthoDB" id="433512at2759"/>
<name>A0A8S1CU72_9INSE</name>
<feature type="transmembrane region" description="Helical" evidence="8">
    <location>
        <begin position="182"/>
        <end position="205"/>
    </location>
</feature>
<evidence type="ECO:0000256" key="5">
    <source>
        <dbReference type="ARBA" id="ARBA00022989"/>
    </source>
</evidence>
<feature type="transmembrane region" description="Helical" evidence="8">
    <location>
        <begin position="149"/>
        <end position="170"/>
    </location>
</feature>
<comment type="caution">
    <text evidence="10">The sequence shown here is derived from an EMBL/GenBank/DDBJ whole genome shotgun (WGS) entry which is preliminary data.</text>
</comment>
<proteinExistence type="inferred from homology"/>
<dbReference type="InterPro" id="IPR020846">
    <property type="entry name" value="MFS_dom"/>
</dbReference>
<evidence type="ECO:0000256" key="4">
    <source>
        <dbReference type="ARBA" id="ARBA00022692"/>
    </source>
</evidence>
<feature type="compositionally biased region" description="Polar residues" evidence="7">
    <location>
        <begin position="14"/>
        <end position="25"/>
    </location>
</feature>
<dbReference type="InterPro" id="IPR036259">
    <property type="entry name" value="MFS_trans_sf"/>
</dbReference>
<keyword evidence="5 8" id="KW-1133">Transmembrane helix</keyword>
<evidence type="ECO:0000256" key="3">
    <source>
        <dbReference type="ARBA" id="ARBA00022448"/>
    </source>
</evidence>
<dbReference type="SUPFAM" id="SSF103473">
    <property type="entry name" value="MFS general substrate transporter"/>
    <property type="match status" value="2"/>
</dbReference>
<dbReference type="EMBL" id="CADEPI010000086">
    <property type="protein sequence ID" value="CAB3373530.1"/>
    <property type="molecule type" value="Genomic_DNA"/>
</dbReference>
<dbReference type="InterPro" id="IPR005828">
    <property type="entry name" value="MFS_sugar_transport-like"/>
</dbReference>
<accession>A0A8S1CU72</accession>
<dbReference type="AlphaFoldDB" id="A0A8S1CU72"/>
<feature type="transmembrane region" description="Helical" evidence="8">
    <location>
        <begin position="96"/>
        <end position="113"/>
    </location>
</feature>
<feature type="transmembrane region" description="Helical" evidence="8">
    <location>
        <begin position="562"/>
        <end position="585"/>
    </location>
</feature>
<evidence type="ECO:0000259" key="9">
    <source>
        <dbReference type="PROSITE" id="PS50850"/>
    </source>
</evidence>
<feature type="region of interest" description="Disordered" evidence="7">
    <location>
        <begin position="1"/>
        <end position="26"/>
    </location>
</feature>
<evidence type="ECO:0000256" key="7">
    <source>
        <dbReference type="SAM" id="MobiDB-lite"/>
    </source>
</evidence>
<dbReference type="Pfam" id="PF07690">
    <property type="entry name" value="MFS_1"/>
    <property type="match status" value="1"/>
</dbReference>
<feature type="transmembrane region" description="Helical" evidence="8">
    <location>
        <begin position="125"/>
        <end position="143"/>
    </location>
</feature>
<feature type="transmembrane region" description="Helical" evidence="8">
    <location>
        <begin position="597"/>
        <end position="619"/>
    </location>
</feature>
<evidence type="ECO:0000313" key="11">
    <source>
        <dbReference type="Proteomes" id="UP000494165"/>
    </source>
</evidence>
<comment type="subcellular location">
    <subcellularLocation>
        <location evidence="1">Membrane</location>
        <topology evidence="1">Multi-pass membrane protein</topology>
    </subcellularLocation>
</comment>
<dbReference type="PANTHER" id="PTHR23511">
    <property type="entry name" value="SYNAPTIC VESICLE GLYCOPROTEIN 2"/>
    <property type="match status" value="1"/>
</dbReference>
<evidence type="ECO:0000313" key="10">
    <source>
        <dbReference type="EMBL" id="CAB3373530.1"/>
    </source>
</evidence>
<dbReference type="PANTHER" id="PTHR23511:SF34">
    <property type="entry name" value="SYNAPTIC VESICLE GLYCOPROTEIN 2"/>
    <property type="match status" value="1"/>
</dbReference>
<dbReference type="Pfam" id="PF23894">
    <property type="entry name" value="LD_SV2"/>
    <property type="match status" value="1"/>
</dbReference>
<reference evidence="10 11" key="1">
    <citation type="submission" date="2020-04" db="EMBL/GenBank/DDBJ databases">
        <authorList>
            <person name="Alioto T."/>
            <person name="Alioto T."/>
            <person name="Gomez Garrido J."/>
        </authorList>
    </citation>
    <scope>NUCLEOTIDE SEQUENCE [LARGE SCALE GENOMIC DNA]</scope>
</reference>
<keyword evidence="6 8" id="KW-0472">Membrane</keyword>
<feature type="transmembrane region" description="Helical" evidence="8">
    <location>
        <begin position="513"/>
        <end position="531"/>
    </location>
</feature>
<dbReference type="InterPro" id="IPR011701">
    <property type="entry name" value="MFS"/>
</dbReference>
<dbReference type="GO" id="GO:0022857">
    <property type="term" value="F:transmembrane transporter activity"/>
    <property type="evidence" value="ECO:0007669"/>
    <property type="project" value="InterPro"/>
</dbReference>
<evidence type="ECO:0000256" key="6">
    <source>
        <dbReference type="ARBA" id="ARBA00023136"/>
    </source>
</evidence>
<gene>
    <name evidence="10" type="ORF">CLODIP_2_CD15163</name>
</gene>
<feature type="compositionally biased region" description="Basic and acidic residues" evidence="7">
    <location>
        <begin position="1"/>
        <end position="11"/>
    </location>
</feature>
<evidence type="ECO:0000256" key="2">
    <source>
        <dbReference type="ARBA" id="ARBA00008335"/>
    </source>
</evidence>
<keyword evidence="3" id="KW-0813">Transport</keyword>
<sequence length="652" mass="71252">MMDSVEPHEEPTAAIQQGNQPSTDSLEYGTAADDASLLSQFHEDAIKQAGLGSFQILLLIVAGLGLAADSVEVFVVFYILPSAEVEMCITQTEKDWMGAITFVGMMVGATLWGNLADRMGRRRTLLSALGVNAGFSVIAAFMPTYGTFMTARFCSAVGVGGSLPVAYAYYSEFLPRNERGRYLSGLVIMWALGGVYVALLAWIILPRTGLQVAEDSSEHFSAWHQFLLLCTLPCFAAIVGLIFSPESPRHLLEAGQDVEAMLAYQRIFKSNSKKDNAGQGAGQYQLSELELPTKRINGLGGPYSSASPGKSVLADMIYSLELFWNSFVQLFCSPNFRLTITLLVIWISAAFGFYGLTLWFPEYISTLRDLLYSSKAQRVSDKVYVNITFNQSLENINYSGSSFVGCRFEHLTLSHVTFENCTVESCTFANVRSSRTLFRDTEIISSHFVDTDLWWGNLPYKDDEDGEGWIGGITSGRFERCLLVNNSILSLAQGCHLDFDYNIHLQDIFTENLVGQLALLPGAFVCAFLVDRVGRIKIIGATFLLAAVISPFIWLLSSGRAIIAFESVLNLFFVAGWSSLAVATLESYPTHLRSTGFGFLAAISRLGAVLGFTTFSHLLHSSRGVPAMLAAASFAVAGLTATQLPEARTALL</sequence>
<evidence type="ECO:0000256" key="1">
    <source>
        <dbReference type="ARBA" id="ARBA00004141"/>
    </source>
</evidence>